<dbReference type="PANTHER" id="PTHR30411:SF1">
    <property type="entry name" value="CYTOPLASMIC PROTEIN"/>
    <property type="match status" value="1"/>
</dbReference>
<dbReference type="InterPro" id="IPR036754">
    <property type="entry name" value="YbaK/aa-tRNA-synt-asso_dom_sf"/>
</dbReference>
<keyword evidence="2" id="KW-0456">Lyase</keyword>
<protein>
    <submittedName>
        <fullName evidence="2">Cys-tRNA(Pro)/Cys-tRNA(Cys) deacylase YbaK</fullName>
        <ecNumber evidence="2">4.2.-.-</ecNumber>
    </submittedName>
</protein>
<feature type="domain" description="YbaK/aminoacyl-tRNA synthetase-associated" evidence="1">
    <location>
        <begin position="94"/>
        <end position="205"/>
    </location>
</feature>
<sequence length="221" mass="25386">MMSGNLKLDFKVLIPAGNTWKIRHMSIQSSYSLSMGRFFYMNAAKFNLKYHIMLELKNYLIKKLEELKMSVESVVNYFLDRGMENPVFKLQDSGATVQQAAETIHTEPKYIAKTLAFKLKDEDIVIVMRGDLRVSNKKFKKFFKTKARMLDHDEVLEVTGHPVGGLCPFGLKNPIKVYLDKSIKDFQYVYPAAGSKEFALKIKPEIISNLVNGEWIDVCED</sequence>
<dbReference type="SUPFAM" id="SSF55826">
    <property type="entry name" value="YbaK/ProRS associated domain"/>
    <property type="match status" value="1"/>
</dbReference>
<dbReference type="AlphaFoldDB" id="A0A2T0BQ79"/>
<dbReference type="EC" id="4.2.-.-" evidence="2"/>
<dbReference type="CDD" id="cd04333">
    <property type="entry name" value="ProX_deacylase"/>
    <property type="match status" value="1"/>
</dbReference>
<name>A0A2T0BQ79_9CLOT</name>
<gene>
    <name evidence="2" type="primary">ybaK</name>
    <name evidence="2" type="ORF">CLLU_10580</name>
</gene>
<reference evidence="2 3" key="1">
    <citation type="submission" date="2018-03" db="EMBL/GenBank/DDBJ databases">
        <title>Genome sequence of Clostridium luticellarii DSM 29923.</title>
        <authorList>
            <person name="Poehlein A."/>
            <person name="Daniel R."/>
        </authorList>
    </citation>
    <scope>NUCLEOTIDE SEQUENCE [LARGE SCALE GENOMIC DNA]</scope>
    <source>
        <strain evidence="2 3">DSM 29923</strain>
    </source>
</reference>
<keyword evidence="3" id="KW-1185">Reference proteome</keyword>
<dbReference type="Proteomes" id="UP000237798">
    <property type="component" value="Unassembled WGS sequence"/>
</dbReference>
<dbReference type="GO" id="GO:0016829">
    <property type="term" value="F:lyase activity"/>
    <property type="evidence" value="ECO:0007669"/>
    <property type="project" value="UniProtKB-KW"/>
</dbReference>
<dbReference type="Gene3D" id="3.90.960.10">
    <property type="entry name" value="YbaK/aminoacyl-tRNA synthetase-associated domain"/>
    <property type="match status" value="1"/>
</dbReference>
<comment type="caution">
    <text evidence="2">The sequence shown here is derived from an EMBL/GenBank/DDBJ whole genome shotgun (WGS) entry which is preliminary data.</text>
</comment>
<proteinExistence type="predicted"/>
<accession>A0A2T0BQ79</accession>
<dbReference type="Pfam" id="PF04073">
    <property type="entry name" value="tRNA_edit"/>
    <property type="match status" value="1"/>
</dbReference>
<dbReference type="EMBL" id="PVXP01000009">
    <property type="protein sequence ID" value="PRR86030.1"/>
    <property type="molecule type" value="Genomic_DNA"/>
</dbReference>
<evidence type="ECO:0000259" key="1">
    <source>
        <dbReference type="Pfam" id="PF04073"/>
    </source>
</evidence>
<dbReference type="PANTHER" id="PTHR30411">
    <property type="entry name" value="CYTOPLASMIC PROTEIN"/>
    <property type="match status" value="1"/>
</dbReference>
<dbReference type="InterPro" id="IPR007214">
    <property type="entry name" value="YbaK/aa-tRNA-synth-assoc-dom"/>
</dbReference>
<organism evidence="2 3">
    <name type="scientific">Clostridium luticellarii</name>
    <dbReference type="NCBI Taxonomy" id="1691940"/>
    <lineage>
        <taxon>Bacteria</taxon>
        <taxon>Bacillati</taxon>
        <taxon>Bacillota</taxon>
        <taxon>Clostridia</taxon>
        <taxon>Eubacteriales</taxon>
        <taxon>Clostridiaceae</taxon>
        <taxon>Clostridium</taxon>
    </lineage>
</organism>
<evidence type="ECO:0000313" key="3">
    <source>
        <dbReference type="Proteomes" id="UP000237798"/>
    </source>
</evidence>
<evidence type="ECO:0000313" key="2">
    <source>
        <dbReference type="EMBL" id="PRR86030.1"/>
    </source>
</evidence>
<dbReference type="GO" id="GO:0002161">
    <property type="term" value="F:aminoacyl-tRNA deacylase activity"/>
    <property type="evidence" value="ECO:0007669"/>
    <property type="project" value="InterPro"/>
</dbReference>